<keyword evidence="6 7" id="KW-0414">Isoprene biosynthesis</keyword>
<protein>
    <recommendedName>
        <fullName evidence="7">2-C-methyl-D-erythritol 4-phosphate cytidylyltransferase</fullName>
        <ecNumber evidence="7">2.7.7.60</ecNumber>
    </recommendedName>
    <alternativeName>
        <fullName evidence="7">4-diphosphocytidyl-2C-methyl-D-erythritol synthase</fullName>
    </alternativeName>
    <alternativeName>
        <fullName evidence="7">MEP cytidylyltransferase</fullName>
        <shortName evidence="7">MCT</shortName>
    </alternativeName>
</protein>
<comment type="caution">
    <text evidence="8">The sequence shown here is derived from an EMBL/GenBank/DDBJ whole genome shotgun (WGS) entry which is preliminary data.</text>
</comment>
<dbReference type="EMBL" id="JACHHP010000006">
    <property type="protein sequence ID" value="MBB5209491.1"/>
    <property type="molecule type" value="Genomic_DNA"/>
</dbReference>
<evidence type="ECO:0000313" key="9">
    <source>
        <dbReference type="Proteomes" id="UP000521199"/>
    </source>
</evidence>
<evidence type="ECO:0000256" key="6">
    <source>
        <dbReference type="ARBA" id="ARBA00023229"/>
    </source>
</evidence>
<dbReference type="EC" id="2.7.7.60" evidence="7"/>
<dbReference type="Pfam" id="PF01128">
    <property type="entry name" value="IspD"/>
    <property type="match status" value="1"/>
</dbReference>
<gene>
    <name evidence="7" type="primary">ispD</name>
    <name evidence="8" type="ORF">HNQ52_003060</name>
</gene>
<dbReference type="SUPFAM" id="SSF53448">
    <property type="entry name" value="Nucleotide-diphospho-sugar transferases"/>
    <property type="match status" value="1"/>
</dbReference>
<dbReference type="InterPro" id="IPR001228">
    <property type="entry name" value="IspD"/>
</dbReference>
<feature type="site" description="Positions MEP for the nucleophilic attack" evidence="7">
    <location>
        <position position="210"/>
    </location>
</feature>
<keyword evidence="9" id="KW-1185">Reference proteome</keyword>
<dbReference type="CDD" id="cd02516">
    <property type="entry name" value="CDP-ME_synthetase"/>
    <property type="match status" value="1"/>
</dbReference>
<sequence length="229" mass="24473">MIWAVVPAAGRGSRLGGEIPKQHRPLLGRPLIRHTLERLAAHPRIAGLLVVLARDDAFWPGWRELRGKPVLTATGGAERADSVLAGVRALPADVRAQDWVLVHDAARPCLRHDDLDRLIDHGSAHGVGAILATPVSDTLKRAAADGSIAHTETRAGLWRALTPQLFRRGTLQRALEAATLAGIAITDEAMALERIGLAPLLVEGAADNIKVTTAADLAFAEFLLARMDP</sequence>
<evidence type="ECO:0000256" key="4">
    <source>
        <dbReference type="ARBA" id="ARBA00022679"/>
    </source>
</evidence>
<organism evidence="8 9">
    <name type="scientific">Chiayiivirga flava</name>
    <dbReference type="NCBI Taxonomy" id="659595"/>
    <lineage>
        <taxon>Bacteria</taxon>
        <taxon>Pseudomonadati</taxon>
        <taxon>Pseudomonadota</taxon>
        <taxon>Gammaproteobacteria</taxon>
        <taxon>Lysobacterales</taxon>
        <taxon>Lysobacteraceae</taxon>
        <taxon>Chiayiivirga</taxon>
    </lineage>
</organism>
<feature type="site" description="Transition state stabilizer" evidence="7">
    <location>
        <position position="21"/>
    </location>
</feature>
<reference evidence="8 9" key="1">
    <citation type="submission" date="2020-08" db="EMBL/GenBank/DDBJ databases">
        <title>Genomic Encyclopedia of Type Strains, Phase IV (KMG-IV): sequencing the most valuable type-strain genomes for metagenomic binning, comparative biology and taxonomic classification.</title>
        <authorList>
            <person name="Goeker M."/>
        </authorList>
    </citation>
    <scope>NUCLEOTIDE SEQUENCE [LARGE SCALE GENOMIC DNA]</scope>
    <source>
        <strain evidence="8 9">DSM 24163</strain>
    </source>
</reference>
<dbReference type="PANTHER" id="PTHR32125:SF4">
    <property type="entry name" value="2-C-METHYL-D-ERYTHRITOL 4-PHOSPHATE CYTIDYLYLTRANSFERASE, CHLOROPLASTIC"/>
    <property type="match status" value="1"/>
</dbReference>
<dbReference type="GO" id="GO:0050518">
    <property type="term" value="F:2-C-methyl-D-erythritol 4-phosphate cytidylyltransferase activity"/>
    <property type="evidence" value="ECO:0007669"/>
    <property type="project" value="UniProtKB-UniRule"/>
</dbReference>
<dbReference type="GO" id="GO:0019288">
    <property type="term" value="P:isopentenyl diphosphate biosynthetic process, methylerythritol 4-phosphate pathway"/>
    <property type="evidence" value="ECO:0007669"/>
    <property type="project" value="UniProtKB-UniRule"/>
</dbReference>
<dbReference type="UniPathway" id="UPA00056">
    <property type="reaction ID" value="UER00093"/>
</dbReference>
<dbReference type="AlphaFoldDB" id="A0A7W8DAD0"/>
<comment type="function">
    <text evidence="7">Catalyzes the formation of 4-diphosphocytidyl-2-C-methyl-D-erythritol from CTP and 2-C-methyl-D-erythritol 4-phosphate (MEP).</text>
</comment>
<dbReference type="InterPro" id="IPR050088">
    <property type="entry name" value="IspD/TarI_cytidylyltransf_bact"/>
</dbReference>
<name>A0A7W8DAD0_9GAMM</name>
<dbReference type="Gene3D" id="3.90.550.10">
    <property type="entry name" value="Spore Coat Polysaccharide Biosynthesis Protein SpsA, Chain A"/>
    <property type="match status" value="1"/>
</dbReference>
<evidence type="ECO:0000256" key="2">
    <source>
        <dbReference type="ARBA" id="ARBA00004787"/>
    </source>
</evidence>
<dbReference type="HAMAP" id="MF_00108">
    <property type="entry name" value="IspD"/>
    <property type="match status" value="1"/>
</dbReference>
<feature type="site" description="Positions MEP for the nucleophilic attack" evidence="7">
    <location>
        <position position="154"/>
    </location>
</feature>
<dbReference type="Proteomes" id="UP000521199">
    <property type="component" value="Unassembled WGS sequence"/>
</dbReference>
<dbReference type="NCBIfam" id="TIGR00453">
    <property type="entry name" value="ispD"/>
    <property type="match status" value="1"/>
</dbReference>
<dbReference type="RefSeq" id="WP_343059387.1">
    <property type="nucleotide sequence ID" value="NZ_JACHHP010000006.1"/>
</dbReference>
<feature type="site" description="Transition state stabilizer" evidence="7">
    <location>
        <position position="14"/>
    </location>
</feature>
<dbReference type="PANTHER" id="PTHR32125">
    <property type="entry name" value="2-C-METHYL-D-ERYTHRITOL 4-PHOSPHATE CYTIDYLYLTRANSFERASE, CHLOROPLASTIC"/>
    <property type="match status" value="1"/>
</dbReference>
<dbReference type="PROSITE" id="PS01295">
    <property type="entry name" value="ISPD"/>
    <property type="match status" value="1"/>
</dbReference>
<proteinExistence type="inferred from homology"/>
<evidence type="ECO:0000256" key="1">
    <source>
        <dbReference type="ARBA" id="ARBA00001282"/>
    </source>
</evidence>
<dbReference type="InterPro" id="IPR029044">
    <property type="entry name" value="Nucleotide-diphossugar_trans"/>
</dbReference>
<evidence type="ECO:0000256" key="3">
    <source>
        <dbReference type="ARBA" id="ARBA00009789"/>
    </source>
</evidence>
<dbReference type="FunFam" id="3.90.550.10:FF:000003">
    <property type="entry name" value="2-C-methyl-D-erythritol 4-phosphate cytidylyltransferase"/>
    <property type="match status" value="1"/>
</dbReference>
<dbReference type="InterPro" id="IPR034683">
    <property type="entry name" value="IspD/TarI"/>
</dbReference>
<dbReference type="InterPro" id="IPR018294">
    <property type="entry name" value="ISPD_synthase_CS"/>
</dbReference>
<keyword evidence="4 7" id="KW-0808">Transferase</keyword>
<comment type="catalytic activity">
    <reaction evidence="1 7">
        <text>2-C-methyl-D-erythritol 4-phosphate + CTP + H(+) = 4-CDP-2-C-methyl-D-erythritol + diphosphate</text>
        <dbReference type="Rhea" id="RHEA:13429"/>
        <dbReference type="ChEBI" id="CHEBI:15378"/>
        <dbReference type="ChEBI" id="CHEBI:33019"/>
        <dbReference type="ChEBI" id="CHEBI:37563"/>
        <dbReference type="ChEBI" id="CHEBI:57823"/>
        <dbReference type="ChEBI" id="CHEBI:58262"/>
        <dbReference type="EC" id="2.7.7.60"/>
    </reaction>
</comment>
<comment type="similarity">
    <text evidence="3 7">Belongs to the IspD/TarI cytidylyltransferase family. IspD subfamily.</text>
</comment>
<evidence type="ECO:0000256" key="7">
    <source>
        <dbReference type="HAMAP-Rule" id="MF_00108"/>
    </source>
</evidence>
<evidence type="ECO:0000256" key="5">
    <source>
        <dbReference type="ARBA" id="ARBA00022695"/>
    </source>
</evidence>
<accession>A0A7W8DAD0</accession>
<comment type="pathway">
    <text evidence="2 7">Isoprenoid biosynthesis; isopentenyl diphosphate biosynthesis via DXP pathway; isopentenyl diphosphate from 1-deoxy-D-xylulose 5-phosphate: step 2/6.</text>
</comment>
<evidence type="ECO:0000313" key="8">
    <source>
        <dbReference type="EMBL" id="MBB5209491.1"/>
    </source>
</evidence>
<keyword evidence="5 7" id="KW-0548">Nucleotidyltransferase</keyword>